<dbReference type="STRING" id="440168.SAMN04487974_10986"/>
<organism evidence="1 2">
    <name type="scientific">Pelagibacterium luteolum</name>
    <dbReference type="NCBI Taxonomy" id="440168"/>
    <lineage>
        <taxon>Bacteria</taxon>
        <taxon>Pseudomonadati</taxon>
        <taxon>Pseudomonadota</taxon>
        <taxon>Alphaproteobacteria</taxon>
        <taxon>Hyphomicrobiales</taxon>
        <taxon>Devosiaceae</taxon>
        <taxon>Pelagibacterium</taxon>
    </lineage>
</organism>
<dbReference type="RefSeq" id="WP_143009396.1">
    <property type="nucleotide sequence ID" value="NZ_FNCS01000009.1"/>
</dbReference>
<dbReference type="Proteomes" id="UP000199495">
    <property type="component" value="Unassembled WGS sequence"/>
</dbReference>
<sequence>MKTLTRSELALLLVWAFREQRVESTATPHADALTLYCNVMALPVAEAATVVSHARNGEIPPSDPVALARWTKGLTLLRDMLEQPLCTLTTLGPANNTFKNRAA</sequence>
<dbReference type="OrthoDB" id="7301376at2"/>
<accession>A0A1G7XG37</accession>
<dbReference type="EMBL" id="FNCS01000009">
    <property type="protein sequence ID" value="SDG83076.1"/>
    <property type="molecule type" value="Genomic_DNA"/>
</dbReference>
<name>A0A1G7XG37_9HYPH</name>
<protein>
    <submittedName>
        <fullName evidence="1">Uncharacterized protein</fullName>
    </submittedName>
</protein>
<dbReference type="AlphaFoldDB" id="A0A1G7XG37"/>
<gene>
    <name evidence="1" type="ORF">SAMN04487974_10986</name>
</gene>
<proteinExistence type="predicted"/>
<evidence type="ECO:0000313" key="2">
    <source>
        <dbReference type="Proteomes" id="UP000199495"/>
    </source>
</evidence>
<keyword evidence="2" id="KW-1185">Reference proteome</keyword>
<evidence type="ECO:0000313" key="1">
    <source>
        <dbReference type="EMBL" id="SDG83076.1"/>
    </source>
</evidence>
<reference evidence="1 2" key="1">
    <citation type="submission" date="2016-10" db="EMBL/GenBank/DDBJ databases">
        <authorList>
            <person name="de Groot N.N."/>
        </authorList>
    </citation>
    <scope>NUCLEOTIDE SEQUENCE [LARGE SCALE GENOMIC DNA]</scope>
    <source>
        <strain evidence="1 2">CGMCC 1.10267</strain>
    </source>
</reference>